<name>A0ABD2AL54_VESMC</name>
<keyword evidence="4" id="KW-0336">GPI-anchor</keyword>
<comment type="subcellular location">
    <subcellularLocation>
        <location evidence="1">Cell membrane</location>
        <topology evidence="1">Lipid-anchor</topology>
        <topology evidence="1">GPI-anchor</topology>
    </subcellularLocation>
</comment>
<evidence type="ECO:0000313" key="13">
    <source>
        <dbReference type="Proteomes" id="UP001607303"/>
    </source>
</evidence>
<organism evidence="12 13">
    <name type="scientific">Vespula maculifrons</name>
    <name type="common">Eastern yellow jacket</name>
    <name type="synonym">Wasp</name>
    <dbReference type="NCBI Taxonomy" id="7453"/>
    <lineage>
        <taxon>Eukaryota</taxon>
        <taxon>Metazoa</taxon>
        <taxon>Ecdysozoa</taxon>
        <taxon>Arthropoda</taxon>
        <taxon>Hexapoda</taxon>
        <taxon>Insecta</taxon>
        <taxon>Pterygota</taxon>
        <taxon>Neoptera</taxon>
        <taxon>Endopterygota</taxon>
        <taxon>Hymenoptera</taxon>
        <taxon>Apocrita</taxon>
        <taxon>Aculeata</taxon>
        <taxon>Vespoidea</taxon>
        <taxon>Vespidae</taxon>
        <taxon>Vespinae</taxon>
        <taxon>Vespula</taxon>
    </lineage>
</organism>
<dbReference type="GO" id="GO:0005886">
    <property type="term" value="C:plasma membrane"/>
    <property type="evidence" value="ECO:0007669"/>
    <property type="project" value="UniProtKB-SubCell"/>
</dbReference>
<keyword evidence="7" id="KW-0472">Membrane</keyword>
<dbReference type="Proteomes" id="UP001607303">
    <property type="component" value="Unassembled WGS sequence"/>
</dbReference>
<keyword evidence="6" id="KW-0654">Proteoglycan</keyword>
<evidence type="ECO:0000256" key="4">
    <source>
        <dbReference type="ARBA" id="ARBA00022622"/>
    </source>
</evidence>
<comment type="similarity">
    <text evidence="2">Belongs to the glypican family.</text>
</comment>
<gene>
    <name evidence="12" type="ORF">V1477_020169</name>
</gene>
<keyword evidence="5" id="KW-0732">Signal</keyword>
<keyword evidence="10" id="KW-0449">Lipoprotein</keyword>
<evidence type="ECO:0000256" key="11">
    <source>
        <dbReference type="SAM" id="MobiDB-lite"/>
    </source>
</evidence>
<protein>
    <submittedName>
        <fullName evidence="12">Glypican-5-like isoform X2</fullName>
    </submittedName>
</protein>
<evidence type="ECO:0000256" key="5">
    <source>
        <dbReference type="ARBA" id="ARBA00022729"/>
    </source>
</evidence>
<evidence type="ECO:0000256" key="9">
    <source>
        <dbReference type="ARBA" id="ARBA00023207"/>
    </source>
</evidence>
<evidence type="ECO:0000256" key="8">
    <source>
        <dbReference type="ARBA" id="ARBA00023180"/>
    </source>
</evidence>
<sequence>MKKDEERHLHAHAYHLNYSICPLKTVRKLCGRSDVESPSSEISGITEDTVERSSEASLEMHAAAPPPSSSSTTHRTLPTKLHTQLGNFLASVARSRTFYGTLADTICEEHPDKHCWNGERVGELKKNCILAEG</sequence>
<keyword evidence="13" id="KW-1185">Reference proteome</keyword>
<dbReference type="AlphaFoldDB" id="A0ABD2AL54"/>
<comment type="caution">
    <text evidence="12">The sequence shown here is derived from an EMBL/GenBank/DDBJ whole genome shotgun (WGS) entry which is preliminary data.</text>
</comment>
<evidence type="ECO:0000256" key="1">
    <source>
        <dbReference type="ARBA" id="ARBA00004609"/>
    </source>
</evidence>
<evidence type="ECO:0000256" key="10">
    <source>
        <dbReference type="ARBA" id="ARBA00023288"/>
    </source>
</evidence>
<proteinExistence type="inferred from homology"/>
<evidence type="ECO:0000256" key="2">
    <source>
        <dbReference type="ARBA" id="ARBA00010260"/>
    </source>
</evidence>
<dbReference type="EMBL" id="JAYRBN010000116">
    <property type="protein sequence ID" value="KAL2721349.1"/>
    <property type="molecule type" value="Genomic_DNA"/>
</dbReference>
<feature type="region of interest" description="Disordered" evidence="11">
    <location>
        <begin position="34"/>
        <end position="79"/>
    </location>
</feature>
<keyword evidence="9" id="KW-0357">Heparan sulfate</keyword>
<evidence type="ECO:0000256" key="3">
    <source>
        <dbReference type="ARBA" id="ARBA00022475"/>
    </source>
</evidence>
<dbReference type="InterPro" id="IPR001863">
    <property type="entry name" value="Glypican"/>
</dbReference>
<dbReference type="GO" id="GO:0098552">
    <property type="term" value="C:side of membrane"/>
    <property type="evidence" value="ECO:0007669"/>
    <property type="project" value="UniProtKB-KW"/>
</dbReference>
<evidence type="ECO:0000256" key="7">
    <source>
        <dbReference type="ARBA" id="ARBA00023136"/>
    </source>
</evidence>
<evidence type="ECO:0000313" key="12">
    <source>
        <dbReference type="EMBL" id="KAL2721349.1"/>
    </source>
</evidence>
<dbReference type="Pfam" id="PF01153">
    <property type="entry name" value="Glypican"/>
    <property type="match status" value="1"/>
</dbReference>
<keyword evidence="3" id="KW-1003">Cell membrane</keyword>
<accession>A0ABD2AL54</accession>
<reference evidence="12 13" key="1">
    <citation type="journal article" date="2024" name="Ann. Entomol. Soc. Am.">
        <title>Genomic analyses of the southern and eastern yellowjacket wasps (Hymenoptera: Vespidae) reveal evolutionary signatures of social life.</title>
        <authorList>
            <person name="Catto M.A."/>
            <person name="Caine P.B."/>
            <person name="Orr S.E."/>
            <person name="Hunt B.G."/>
            <person name="Goodisman M.A.D."/>
        </authorList>
    </citation>
    <scope>NUCLEOTIDE SEQUENCE [LARGE SCALE GENOMIC DNA]</scope>
    <source>
        <strain evidence="12">232</strain>
        <tissue evidence="12">Head and thorax</tissue>
    </source>
</reference>
<evidence type="ECO:0000256" key="6">
    <source>
        <dbReference type="ARBA" id="ARBA00022974"/>
    </source>
</evidence>
<keyword evidence="8" id="KW-0325">Glycoprotein</keyword>